<keyword evidence="2" id="KW-0949">S-adenosyl-L-methionine</keyword>
<dbReference type="PANTHER" id="PTHR13932">
    <property type="entry name" value="COPROPORPHYRINIGEN III OXIDASE"/>
    <property type="match status" value="1"/>
</dbReference>
<reference evidence="4 5" key="1">
    <citation type="journal article" date="2013" name="Int. J. Syst. Evol. Microbiol.">
        <title>Azospirillum humicireducens sp. nov., a nitrogen-fixing bacterium isolated from a microbial fuel cell.</title>
        <authorList>
            <person name="Zhou S."/>
            <person name="Han L."/>
            <person name="Wang Y."/>
            <person name="Yang G."/>
            <person name="Zhuang L."/>
            <person name="Hu P."/>
        </authorList>
    </citation>
    <scope>NUCLEOTIDE SEQUENCE [LARGE SCALE GENOMIC DNA]</scope>
    <source>
        <strain evidence="4 5">SgZ-5</strain>
    </source>
</reference>
<comment type="function">
    <text evidence="2">Probably acts as a heme chaperone, transferring heme to an unknown acceptor. Binds one molecule of heme per monomer, possibly covalently. Binds 1 [4Fe-4S] cluster. The cluster is coordinated with 3 cysteines and an exchangeable S-adenosyl-L-methionine.</text>
</comment>
<dbReference type="InterPro" id="IPR034505">
    <property type="entry name" value="Coproporphyrinogen-III_oxidase"/>
</dbReference>
<proteinExistence type="inferred from homology"/>
<keyword evidence="5" id="KW-1185">Reference proteome</keyword>
<dbReference type="CDD" id="cd01335">
    <property type="entry name" value="Radical_SAM"/>
    <property type="match status" value="1"/>
</dbReference>
<keyword evidence="2" id="KW-0408">Iron</keyword>
<dbReference type="InterPro" id="IPR006638">
    <property type="entry name" value="Elp3/MiaA/NifB-like_rSAM"/>
</dbReference>
<dbReference type="SFLD" id="SFLDF00562">
    <property type="entry name" value="HemN-like__clustered_with_heat"/>
    <property type="match status" value="1"/>
</dbReference>
<organism evidence="4 5">
    <name type="scientific">Azospirillum humicireducens</name>
    <dbReference type="NCBI Taxonomy" id="1226968"/>
    <lineage>
        <taxon>Bacteria</taxon>
        <taxon>Pseudomonadati</taxon>
        <taxon>Pseudomonadota</taxon>
        <taxon>Alphaproteobacteria</taxon>
        <taxon>Rhodospirillales</taxon>
        <taxon>Azospirillaceae</taxon>
        <taxon>Azospirillum</taxon>
    </lineage>
</organism>
<dbReference type="GO" id="GO:0005737">
    <property type="term" value="C:cytoplasm"/>
    <property type="evidence" value="ECO:0007669"/>
    <property type="project" value="UniProtKB-SubCell"/>
</dbReference>
<evidence type="ECO:0000256" key="2">
    <source>
        <dbReference type="RuleBase" id="RU364116"/>
    </source>
</evidence>
<dbReference type="AlphaFoldDB" id="A0A160JHM2"/>
<dbReference type="PROSITE" id="PS51918">
    <property type="entry name" value="RADICAL_SAM"/>
    <property type="match status" value="1"/>
</dbReference>
<dbReference type="GO" id="GO:0046872">
    <property type="term" value="F:metal ion binding"/>
    <property type="evidence" value="ECO:0007669"/>
    <property type="project" value="UniProtKB-UniRule"/>
</dbReference>
<dbReference type="EMBL" id="CP015285">
    <property type="protein sequence ID" value="ANC92572.1"/>
    <property type="molecule type" value="Genomic_DNA"/>
</dbReference>
<keyword evidence="2" id="KW-0143">Chaperone</keyword>
<dbReference type="SFLD" id="SFLDG01065">
    <property type="entry name" value="anaerobic_coproporphyrinogen-I"/>
    <property type="match status" value="1"/>
</dbReference>
<gene>
    <name evidence="4" type="ORF">A6A40_12090</name>
</gene>
<dbReference type="SUPFAM" id="SSF102114">
    <property type="entry name" value="Radical SAM enzymes"/>
    <property type="match status" value="1"/>
</dbReference>
<dbReference type="InterPro" id="IPR007197">
    <property type="entry name" value="rSAM"/>
</dbReference>
<dbReference type="RefSeq" id="WP_063635619.1">
    <property type="nucleotide sequence ID" value="NZ_CP015285.1"/>
</dbReference>
<dbReference type="GO" id="GO:0006779">
    <property type="term" value="P:porphyrin-containing compound biosynthetic process"/>
    <property type="evidence" value="ECO:0007669"/>
    <property type="project" value="InterPro"/>
</dbReference>
<dbReference type="Gene3D" id="3.30.750.200">
    <property type="match status" value="1"/>
</dbReference>
<dbReference type="GO" id="GO:0004109">
    <property type="term" value="F:coproporphyrinogen oxidase activity"/>
    <property type="evidence" value="ECO:0007669"/>
    <property type="project" value="InterPro"/>
</dbReference>
<protein>
    <recommendedName>
        <fullName evidence="2">Heme chaperone HemW</fullName>
    </recommendedName>
</protein>
<keyword evidence="2" id="KW-0963">Cytoplasm</keyword>
<dbReference type="Pfam" id="PF04055">
    <property type="entry name" value="Radical_SAM"/>
    <property type="match status" value="1"/>
</dbReference>
<dbReference type="Proteomes" id="UP000077405">
    <property type="component" value="Chromosome"/>
</dbReference>
<name>A0A160JHM2_9PROT</name>
<keyword evidence="2" id="KW-0349">Heme</keyword>
<dbReference type="NCBIfam" id="TIGR00539">
    <property type="entry name" value="hemN_rel"/>
    <property type="match status" value="1"/>
</dbReference>
<dbReference type="GO" id="GO:0051539">
    <property type="term" value="F:4 iron, 4 sulfur cluster binding"/>
    <property type="evidence" value="ECO:0007669"/>
    <property type="project" value="UniProtKB-UniRule"/>
</dbReference>
<dbReference type="PANTHER" id="PTHR13932:SF5">
    <property type="entry name" value="RADICAL S-ADENOSYL METHIONINE DOMAIN-CONTAINING PROTEIN 1, MITOCHONDRIAL"/>
    <property type="match status" value="1"/>
</dbReference>
<dbReference type="SMART" id="SM00729">
    <property type="entry name" value="Elp3"/>
    <property type="match status" value="1"/>
</dbReference>
<evidence type="ECO:0000259" key="3">
    <source>
        <dbReference type="PROSITE" id="PS51918"/>
    </source>
</evidence>
<comment type="similarity">
    <text evidence="1">Belongs to the anaerobic coproporphyrinogen-III oxidase family. HemW subfamily.</text>
</comment>
<dbReference type="SFLD" id="SFLDS00029">
    <property type="entry name" value="Radical_SAM"/>
    <property type="match status" value="1"/>
</dbReference>
<evidence type="ECO:0000313" key="5">
    <source>
        <dbReference type="Proteomes" id="UP000077405"/>
    </source>
</evidence>
<dbReference type="InterPro" id="IPR058240">
    <property type="entry name" value="rSAM_sf"/>
</dbReference>
<dbReference type="Pfam" id="PF06969">
    <property type="entry name" value="HemN_C"/>
    <property type="match status" value="1"/>
</dbReference>
<keyword evidence="2" id="KW-0411">Iron-sulfur</keyword>
<keyword evidence="2" id="KW-0004">4Fe-4S</keyword>
<dbReference type="InterPro" id="IPR010723">
    <property type="entry name" value="HemN_C"/>
</dbReference>
<dbReference type="KEGG" id="ahu:A6A40_12090"/>
<sequence length="394" mass="43404">MFPVSGFEPGYDGPGFAVYVHWPFCKSKCPYCDFNSHVRERVDHDRWRAGLLRELDHYADLTAGRTVTSIFFGGGTPSLMEPSTVGAIIDRVGQRWRVADRLEVTLEANPTSVEADKFRAFRSAGINRVSLGIQALDDASLKFLGRQHNAAEAADAIELAAKTFDRFSFDLIYARPGQTVAAWQAELTRALDYAVGHLSVYQLTIEEGTAFYPLHARGDLVLPDDDLAGDLYEATQSQLAAAGLPAYEISNHARPGEESRHNLTYWRYGDYVGIGPGAHGRLTMDGGKFATRAHRAPEIWLERVERDGHGAASPDPIDRNARGTELLMMGLRLREGVRLARLVEETGRTLDDFVDAAALTRLINGGFLTRDAERLSATSEGRLRLNAVLSAILA</sequence>
<dbReference type="SFLD" id="SFLDF00288">
    <property type="entry name" value="HemN-like__clustered_with_nucl"/>
    <property type="match status" value="1"/>
</dbReference>
<evidence type="ECO:0000256" key="1">
    <source>
        <dbReference type="ARBA" id="ARBA00006100"/>
    </source>
</evidence>
<keyword evidence="2" id="KW-0479">Metal-binding</keyword>
<dbReference type="OrthoDB" id="9808022at2"/>
<feature type="domain" description="Radical SAM core" evidence="3">
    <location>
        <begin position="10"/>
        <end position="242"/>
    </location>
</feature>
<dbReference type="InterPro" id="IPR004559">
    <property type="entry name" value="HemW-like"/>
</dbReference>
<comment type="subcellular location">
    <subcellularLocation>
        <location evidence="2">Cytoplasm</location>
    </subcellularLocation>
</comment>
<dbReference type="STRING" id="1226968.A6A40_12090"/>
<accession>A0A160JHM2</accession>
<evidence type="ECO:0000313" key="4">
    <source>
        <dbReference type="EMBL" id="ANC92572.1"/>
    </source>
</evidence>